<comment type="caution">
    <text evidence="2">The sequence shown here is derived from an EMBL/GenBank/DDBJ whole genome shotgun (WGS) entry which is preliminary data.</text>
</comment>
<dbReference type="Proteomes" id="UP000029533">
    <property type="component" value="Unassembled WGS sequence"/>
</dbReference>
<evidence type="ECO:0000313" key="3">
    <source>
        <dbReference type="Proteomes" id="UP000029533"/>
    </source>
</evidence>
<sequence>MIGAIIGDIIGSRFEFGATPEEGFELFAPDCSYTDDTICTIAIADAVMNHRNYQEALHDWCRRYPDPMGGYGSRFYEWIQADQPHPMNSYGNGSAMRVSPIGWLFDDWEQVIDEAKKSAEVSHNHPEGIKGAQCVAETICWLRLMRFSKTDVERKVHKFFGYEIPSMSDILKIGAEGHFDRTCQETVPMALRCFMDANDFEETIRLAVLCNGDTDTKACIAGAIAEAYYQVPEAMIEKAISYLPDDMLGILSQFYETIQSGCRQKK</sequence>
<keyword evidence="1" id="KW-0479">Metal-binding</keyword>
<dbReference type="InterPro" id="IPR005502">
    <property type="entry name" value="Ribosyl_crysJ1"/>
</dbReference>
<dbReference type="PANTHER" id="PTHR16222:SF12">
    <property type="entry name" value="ADP-RIBOSYLGLYCOHYDROLASE-RELATED"/>
    <property type="match status" value="1"/>
</dbReference>
<accession>A0AAW3FEI6</accession>
<dbReference type="Gene3D" id="1.10.4080.10">
    <property type="entry name" value="ADP-ribosylation/Crystallin J1"/>
    <property type="match status" value="1"/>
</dbReference>
<feature type="binding site" evidence="1">
    <location>
        <position position="213"/>
    </location>
    <ligand>
        <name>Mg(2+)</name>
        <dbReference type="ChEBI" id="CHEBI:18420"/>
        <label>1</label>
    </ligand>
</feature>
<reference evidence="2 3" key="1">
    <citation type="submission" date="2014-07" db="EMBL/GenBank/DDBJ databases">
        <authorList>
            <person name="McCorrison J."/>
            <person name="Sanka R."/>
            <person name="Torralba M."/>
            <person name="Gillis M."/>
            <person name="Haft D.H."/>
            <person name="Methe B."/>
            <person name="Sutton G."/>
            <person name="Nelson K.E."/>
        </authorList>
    </citation>
    <scope>NUCLEOTIDE SEQUENCE [LARGE SCALE GENOMIC DNA]</scope>
    <source>
        <strain evidence="2 3">DNF00424</strain>
    </source>
</reference>
<dbReference type="InterPro" id="IPR036705">
    <property type="entry name" value="Ribosyl_crysJ1_sf"/>
</dbReference>
<name>A0AAW3FEI6_9BACT</name>
<dbReference type="AlphaFoldDB" id="A0AAW3FEI6"/>
<feature type="binding site" evidence="1">
    <location>
        <position position="36"/>
    </location>
    <ligand>
        <name>Mg(2+)</name>
        <dbReference type="ChEBI" id="CHEBI:18420"/>
        <label>1</label>
    </ligand>
</feature>
<protein>
    <submittedName>
        <fullName evidence="2">ADP-ribosylglycohydrolase</fullName>
    </submittedName>
</protein>
<dbReference type="RefSeq" id="WP_036870406.1">
    <property type="nucleotide sequence ID" value="NZ_JRNJ01000071.1"/>
</dbReference>
<feature type="binding site" evidence="1">
    <location>
        <position position="35"/>
    </location>
    <ligand>
        <name>Mg(2+)</name>
        <dbReference type="ChEBI" id="CHEBI:18420"/>
        <label>1</label>
    </ligand>
</feature>
<dbReference type="SUPFAM" id="SSF101478">
    <property type="entry name" value="ADP-ribosylglycohydrolase"/>
    <property type="match status" value="1"/>
</dbReference>
<proteinExistence type="predicted"/>
<comment type="cofactor">
    <cofactor evidence="1">
        <name>Mg(2+)</name>
        <dbReference type="ChEBI" id="CHEBI:18420"/>
    </cofactor>
    <text evidence="1">Binds 2 magnesium ions per subunit.</text>
</comment>
<dbReference type="PANTHER" id="PTHR16222">
    <property type="entry name" value="ADP-RIBOSYLGLYCOHYDROLASE"/>
    <property type="match status" value="1"/>
</dbReference>
<feature type="binding site" evidence="1">
    <location>
        <position position="34"/>
    </location>
    <ligand>
        <name>Mg(2+)</name>
        <dbReference type="ChEBI" id="CHEBI:18420"/>
        <label>1</label>
    </ligand>
</feature>
<dbReference type="Pfam" id="PF03747">
    <property type="entry name" value="ADP_ribosyl_GH"/>
    <property type="match status" value="1"/>
</dbReference>
<dbReference type="EMBL" id="JRNJ01000071">
    <property type="protein sequence ID" value="KGF25881.1"/>
    <property type="molecule type" value="Genomic_DNA"/>
</dbReference>
<dbReference type="InterPro" id="IPR050792">
    <property type="entry name" value="ADP-ribosylglycohydrolase"/>
</dbReference>
<evidence type="ECO:0000256" key="1">
    <source>
        <dbReference type="PIRSR" id="PIRSR605502-1"/>
    </source>
</evidence>
<keyword evidence="1" id="KW-0460">Magnesium</keyword>
<feature type="binding site" evidence="1">
    <location>
        <position position="216"/>
    </location>
    <ligand>
        <name>Mg(2+)</name>
        <dbReference type="ChEBI" id="CHEBI:18420"/>
        <label>1</label>
    </ligand>
</feature>
<evidence type="ECO:0000313" key="2">
    <source>
        <dbReference type="EMBL" id="KGF25881.1"/>
    </source>
</evidence>
<dbReference type="GO" id="GO:0046872">
    <property type="term" value="F:metal ion binding"/>
    <property type="evidence" value="ECO:0007669"/>
    <property type="project" value="UniProtKB-KW"/>
</dbReference>
<gene>
    <name evidence="2" type="ORF">HMPREF2132_08680</name>
</gene>
<organism evidence="2 3">
    <name type="scientific">Prevotella histicola JCM 15637 = DNF00424</name>
    <dbReference type="NCBI Taxonomy" id="1236504"/>
    <lineage>
        <taxon>Bacteria</taxon>
        <taxon>Pseudomonadati</taxon>
        <taxon>Bacteroidota</taxon>
        <taxon>Bacteroidia</taxon>
        <taxon>Bacteroidales</taxon>
        <taxon>Prevotellaceae</taxon>
        <taxon>Prevotella</taxon>
    </lineage>
</organism>
<feature type="binding site" evidence="1">
    <location>
        <position position="215"/>
    </location>
    <ligand>
        <name>Mg(2+)</name>
        <dbReference type="ChEBI" id="CHEBI:18420"/>
        <label>1</label>
    </ligand>
</feature>